<dbReference type="InterPro" id="IPR024051">
    <property type="entry name" value="AICAR_Tfase_dup_dom_sf"/>
</dbReference>
<organism evidence="12 13">
    <name type="scientific">Paucilactobacillus suebicus DSM 5007 = KCTC 3549</name>
    <dbReference type="NCBI Taxonomy" id="1423807"/>
    <lineage>
        <taxon>Bacteria</taxon>
        <taxon>Bacillati</taxon>
        <taxon>Bacillota</taxon>
        <taxon>Bacilli</taxon>
        <taxon>Lactobacillales</taxon>
        <taxon>Lactobacillaceae</taxon>
        <taxon>Paucilactobacillus</taxon>
    </lineage>
</organism>
<dbReference type="eggNOG" id="COG0138">
    <property type="taxonomic scope" value="Bacteria"/>
</dbReference>
<keyword evidence="4 10" id="KW-0808">Transferase</keyword>
<dbReference type="InterPro" id="IPR002695">
    <property type="entry name" value="PurH-like"/>
</dbReference>
<evidence type="ECO:0000256" key="5">
    <source>
        <dbReference type="ARBA" id="ARBA00022755"/>
    </source>
</evidence>
<dbReference type="PIRSF" id="PIRSF000414">
    <property type="entry name" value="AICARFT_IMPCHas"/>
    <property type="match status" value="1"/>
</dbReference>
<evidence type="ECO:0000313" key="13">
    <source>
        <dbReference type="Proteomes" id="UP000051820"/>
    </source>
</evidence>
<dbReference type="SMART" id="SM00851">
    <property type="entry name" value="MGS"/>
    <property type="match status" value="1"/>
</dbReference>
<comment type="catalytic activity">
    <reaction evidence="9 10">
        <text>IMP + H2O = 5-formamido-1-(5-phospho-D-ribosyl)imidazole-4-carboxamide</text>
        <dbReference type="Rhea" id="RHEA:18445"/>
        <dbReference type="ChEBI" id="CHEBI:15377"/>
        <dbReference type="ChEBI" id="CHEBI:58053"/>
        <dbReference type="ChEBI" id="CHEBI:58467"/>
        <dbReference type="EC" id="3.5.4.10"/>
    </reaction>
</comment>
<dbReference type="FunFam" id="3.40.50.1380:FF:000001">
    <property type="entry name" value="Bifunctional purine biosynthesis protein PurH"/>
    <property type="match status" value="1"/>
</dbReference>
<dbReference type="GO" id="GO:0005829">
    <property type="term" value="C:cytosol"/>
    <property type="evidence" value="ECO:0007669"/>
    <property type="project" value="TreeGrafter"/>
</dbReference>
<dbReference type="CDD" id="cd01421">
    <property type="entry name" value="IMPCH"/>
    <property type="match status" value="1"/>
</dbReference>
<dbReference type="PANTHER" id="PTHR11692:SF0">
    <property type="entry name" value="BIFUNCTIONAL PURINE BIOSYNTHESIS PROTEIN ATIC"/>
    <property type="match status" value="1"/>
</dbReference>
<evidence type="ECO:0000256" key="3">
    <source>
        <dbReference type="ARBA" id="ARBA00007667"/>
    </source>
</evidence>
<dbReference type="Gene3D" id="3.40.50.1380">
    <property type="entry name" value="Methylglyoxal synthase-like domain"/>
    <property type="match status" value="1"/>
</dbReference>
<dbReference type="Gene3D" id="3.40.140.20">
    <property type="match status" value="2"/>
</dbReference>
<evidence type="ECO:0000256" key="10">
    <source>
        <dbReference type="HAMAP-Rule" id="MF_00139"/>
    </source>
</evidence>
<dbReference type="SUPFAM" id="SSF53927">
    <property type="entry name" value="Cytidine deaminase-like"/>
    <property type="match status" value="1"/>
</dbReference>
<evidence type="ECO:0000313" key="12">
    <source>
        <dbReference type="EMBL" id="KRM12957.1"/>
    </source>
</evidence>
<dbReference type="PATRIC" id="fig|1423807.3.peg.1683"/>
<comment type="pathway">
    <text evidence="2 10">Purine metabolism; IMP biosynthesis via de novo pathway; 5-formamido-1-(5-phospho-D-ribosyl)imidazole-4-carboxamide from 5-amino-1-(5-phospho-D-ribosyl)imidazole-4-carboxamide (10-formyl THF route): step 1/1.</text>
</comment>
<dbReference type="SUPFAM" id="SSF52335">
    <property type="entry name" value="Methylglyoxal synthase-like"/>
    <property type="match status" value="1"/>
</dbReference>
<name>A0A0R1W5Z6_9LACO</name>
<evidence type="ECO:0000256" key="8">
    <source>
        <dbReference type="ARBA" id="ARBA00050488"/>
    </source>
</evidence>
<dbReference type="Proteomes" id="UP000051820">
    <property type="component" value="Unassembled WGS sequence"/>
</dbReference>
<dbReference type="GO" id="GO:0003937">
    <property type="term" value="F:IMP cyclohydrolase activity"/>
    <property type="evidence" value="ECO:0007669"/>
    <property type="project" value="UniProtKB-UniRule"/>
</dbReference>
<dbReference type="SMART" id="SM00798">
    <property type="entry name" value="AICARFT_IMPCHas"/>
    <property type="match status" value="1"/>
</dbReference>
<dbReference type="Pfam" id="PF01808">
    <property type="entry name" value="AICARFT_IMPCHas"/>
    <property type="match status" value="1"/>
</dbReference>
<dbReference type="InterPro" id="IPR011607">
    <property type="entry name" value="MGS-like_dom"/>
</dbReference>
<proteinExistence type="inferred from homology"/>
<dbReference type="PANTHER" id="PTHR11692">
    <property type="entry name" value="BIFUNCTIONAL PURINE BIOSYNTHESIS PROTEIN PURH"/>
    <property type="match status" value="1"/>
</dbReference>
<dbReference type="EMBL" id="AZGF01000004">
    <property type="protein sequence ID" value="KRM12957.1"/>
    <property type="molecule type" value="Genomic_DNA"/>
</dbReference>
<evidence type="ECO:0000256" key="6">
    <source>
        <dbReference type="ARBA" id="ARBA00022801"/>
    </source>
</evidence>
<dbReference type="AlphaFoldDB" id="A0A0R1W5Z6"/>
<evidence type="ECO:0000259" key="11">
    <source>
        <dbReference type="PROSITE" id="PS51855"/>
    </source>
</evidence>
<dbReference type="FunFam" id="3.40.140.20:FF:000001">
    <property type="entry name" value="Bifunctional purine biosynthesis protein PurH"/>
    <property type="match status" value="1"/>
</dbReference>
<evidence type="ECO:0000256" key="9">
    <source>
        <dbReference type="ARBA" id="ARBA00050687"/>
    </source>
</evidence>
<sequence length="520" mass="57091">MDKERITNMKTALLSVSDKTGIVEFAAGLIKRGYRILSTGGTKKALEQAQIKVTAVEDVTGFPEMLDGRVKTLHPVIHGGLLARRDLPEHMAALKAHKIDPIDLVAVNLYPFKKTILTAGVTEPEAIEQIDIGGPSMLRSAAKNFAGVLPVVDPADYNRVLDAISNDTADLAFRRQLALKVFRHTSAYDTLIAQYLGRDDQNEFPDSVTLTYTKKQELRYGENSHQQAAFYQDEIPVPYSIAQAKQLHGKELSFNNIKDADAGLRTIAEFDQPTAVAVKHMNPCGIGLGDNIEESWDRAFAADSTSIFGGIILLNRNVDLATAEKMHKIFLEIIIAPSFDDDAYEILAKKKNLRLLTVDFSKRLDAKELETVSVMGGVLRQEQDTVVESADEFKVVSKRQPTEQELKALEFAQIVAKHVKSNAIVVATDNQTLGIGAGQMNRVGSVEIAINQAEQSSEYGHAVLSSDAFFPMDDSVEYAAKHGIKAIVEPGGSIKDKDSIAMADKMGVTLVFSGRRHFRH</sequence>
<reference evidence="12 13" key="1">
    <citation type="journal article" date="2015" name="Genome Announc.">
        <title>Expanding the biotechnology potential of lactobacilli through comparative genomics of 213 strains and associated genera.</title>
        <authorList>
            <person name="Sun Z."/>
            <person name="Harris H.M."/>
            <person name="McCann A."/>
            <person name="Guo C."/>
            <person name="Argimon S."/>
            <person name="Zhang W."/>
            <person name="Yang X."/>
            <person name="Jeffery I.B."/>
            <person name="Cooney J.C."/>
            <person name="Kagawa T.F."/>
            <person name="Liu W."/>
            <person name="Song Y."/>
            <person name="Salvetti E."/>
            <person name="Wrobel A."/>
            <person name="Rasinkangas P."/>
            <person name="Parkhill J."/>
            <person name="Rea M.C."/>
            <person name="O'Sullivan O."/>
            <person name="Ritari J."/>
            <person name="Douillard F.P."/>
            <person name="Paul Ross R."/>
            <person name="Yang R."/>
            <person name="Briner A.E."/>
            <person name="Felis G.E."/>
            <person name="de Vos W.M."/>
            <person name="Barrangou R."/>
            <person name="Klaenhammer T.R."/>
            <person name="Caufield P.W."/>
            <person name="Cui Y."/>
            <person name="Zhang H."/>
            <person name="O'Toole P.W."/>
        </authorList>
    </citation>
    <scope>NUCLEOTIDE SEQUENCE [LARGE SCALE GENOMIC DNA]</scope>
    <source>
        <strain evidence="12 13">DSM 5007</strain>
    </source>
</reference>
<comment type="pathway">
    <text evidence="1 10">Purine metabolism; IMP biosynthesis via de novo pathway; IMP from 5-formamido-1-(5-phospho-D-ribosyl)imidazole-4-carboxamide: step 1/1.</text>
</comment>
<dbReference type="EC" id="2.1.2.3" evidence="10"/>
<dbReference type="Pfam" id="PF02142">
    <property type="entry name" value="MGS"/>
    <property type="match status" value="1"/>
</dbReference>
<comment type="caution">
    <text evidence="12">The sequence shown here is derived from an EMBL/GenBank/DDBJ whole genome shotgun (WGS) entry which is preliminary data.</text>
</comment>
<protein>
    <recommendedName>
        <fullName evidence="10">Bifunctional purine biosynthesis protein PurH</fullName>
    </recommendedName>
    <domain>
        <recommendedName>
            <fullName evidence="10">Phosphoribosylaminoimidazolecarboxamide formyltransferase</fullName>
            <ecNumber evidence="10">2.1.2.3</ecNumber>
        </recommendedName>
        <alternativeName>
            <fullName evidence="10">AICAR transformylase</fullName>
        </alternativeName>
    </domain>
    <domain>
        <recommendedName>
            <fullName evidence="10">IMP cyclohydrolase</fullName>
            <ecNumber evidence="10">3.5.4.10</ecNumber>
        </recommendedName>
        <alternativeName>
            <fullName evidence="10">ATIC</fullName>
        </alternativeName>
        <alternativeName>
            <fullName evidence="10">IMP synthase</fullName>
        </alternativeName>
        <alternativeName>
            <fullName evidence="10">Inosinicase</fullName>
        </alternativeName>
    </domain>
</protein>
<feature type="domain" description="MGS-like" evidence="11">
    <location>
        <begin position="4"/>
        <end position="152"/>
    </location>
</feature>
<dbReference type="GO" id="GO:0004643">
    <property type="term" value="F:phosphoribosylaminoimidazolecarboxamide formyltransferase activity"/>
    <property type="evidence" value="ECO:0007669"/>
    <property type="project" value="UniProtKB-UniRule"/>
</dbReference>
<evidence type="ECO:0000256" key="4">
    <source>
        <dbReference type="ARBA" id="ARBA00022679"/>
    </source>
</evidence>
<dbReference type="FunFam" id="3.40.140.20:FF:000002">
    <property type="entry name" value="Bifunctional purine biosynthesis protein PurH"/>
    <property type="match status" value="1"/>
</dbReference>
<accession>A0A0R1W5Z6</accession>
<dbReference type="EC" id="3.5.4.10" evidence="10"/>
<keyword evidence="5 10" id="KW-0658">Purine biosynthesis</keyword>
<gene>
    <name evidence="10" type="primary">purH</name>
    <name evidence="12" type="ORF">FD16_GL001642</name>
</gene>
<keyword evidence="6 10" id="KW-0378">Hydrolase</keyword>
<evidence type="ECO:0000256" key="7">
    <source>
        <dbReference type="ARBA" id="ARBA00023268"/>
    </source>
</evidence>
<keyword evidence="13" id="KW-1185">Reference proteome</keyword>
<comment type="catalytic activity">
    <reaction evidence="8 10">
        <text>(6R)-10-formyltetrahydrofolate + 5-amino-1-(5-phospho-beta-D-ribosyl)imidazole-4-carboxamide = 5-formamido-1-(5-phospho-D-ribosyl)imidazole-4-carboxamide + (6S)-5,6,7,8-tetrahydrofolate</text>
        <dbReference type="Rhea" id="RHEA:22192"/>
        <dbReference type="ChEBI" id="CHEBI:57453"/>
        <dbReference type="ChEBI" id="CHEBI:58467"/>
        <dbReference type="ChEBI" id="CHEBI:58475"/>
        <dbReference type="ChEBI" id="CHEBI:195366"/>
        <dbReference type="EC" id="2.1.2.3"/>
    </reaction>
</comment>
<dbReference type="InterPro" id="IPR036914">
    <property type="entry name" value="MGS-like_dom_sf"/>
</dbReference>
<dbReference type="UniPathway" id="UPA00074">
    <property type="reaction ID" value="UER00133"/>
</dbReference>
<dbReference type="HAMAP" id="MF_00139">
    <property type="entry name" value="PurH"/>
    <property type="match status" value="1"/>
</dbReference>
<keyword evidence="7 10" id="KW-0511">Multifunctional enzyme</keyword>
<dbReference type="GO" id="GO:0006189">
    <property type="term" value="P:'de novo' IMP biosynthetic process"/>
    <property type="evidence" value="ECO:0007669"/>
    <property type="project" value="UniProtKB-UniRule"/>
</dbReference>
<comment type="domain">
    <text evidence="10">The IMP cyclohydrolase activity resides in the N-terminal region.</text>
</comment>
<dbReference type="PROSITE" id="PS51855">
    <property type="entry name" value="MGS"/>
    <property type="match status" value="1"/>
</dbReference>
<evidence type="ECO:0000256" key="1">
    <source>
        <dbReference type="ARBA" id="ARBA00004844"/>
    </source>
</evidence>
<dbReference type="InterPro" id="IPR016193">
    <property type="entry name" value="Cytidine_deaminase-like"/>
</dbReference>
<comment type="similarity">
    <text evidence="3 10">Belongs to the PurH family.</text>
</comment>
<dbReference type="NCBIfam" id="NF002049">
    <property type="entry name" value="PRK00881.1"/>
    <property type="match status" value="1"/>
</dbReference>
<evidence type="ECO:0000256" key="2">
    <source>
        <dbReference type="ARBA" id="ARBA00004954"/>
    </source>
</evidence>
<dbReference type="NCBIfam" id="TIGR00355">
    <property type="entry name" value="purH"/>
    <property type="match status" value="1"/>
</dbReference>
<dbReference type="STRING" id="1423807.FD16_GL001642"/>